<reference evidence="1 2" key="1">
    <citation type="submission" date="2020-04" db="EMBL/GenBank/DDBJ databases">
        <title>Pseudoalteromonas caenipelagi sp. nov., isolated from a tidal flat.</title>
        <authorList>
            <person name="Park S."/>
            <person name="Yoon J.-H."/>
        </authorList>
    </citation>
    <scope>NUCLEOTIDE SEQUENCE [LARGE SCALE GENOMIC DNA]</scope>
    <source>
        <strain evidence="1 2">JBTF-M23</strain>
    </source>
</reference>
<accession>A0A849VDU5</accession>
<name>A0A849VDU5_9GAMM</name>
<sequence length="112" mass="12132">MNKVSLVYLVILKVALLWNSIAFAEQGWIKQAKITKIVGVVNGGINVRISPELTGCTSQSGYGPNYASLYPDHQGKSEILSILLAAYMADKTIAIYLSDDKCKIGEVELGGR</sequence>
<protein>
    <submittedName>
        <fullName evidence="1">Uncharacterized protein</fullName>
    </submittedName>
</protein>
<dbReference type="Proteomes" id="UP000586305">
    <property type="component" value="Unassembled WGS sequence"/>
</dbReference>
<comment type="caution">
    <text evidence="1">The sequence shown here is derived from an EMBL/GenBank/DDBJ whole genome shotgun (WGS) entry which is preliminary data.</text>
</comment>
<dbReference type="RefSeq" id="WP_171624961.1">
    <property type="nucleotide sequence ID" value="NZ_JABBPG010000002.1"/>
</dbReference>
<keyword evidence="2" id="KW-1185">Reference proteome</keyword>
<evidence type="ECO:0000313" key="1">
    <source>
        <dbReference type="EMBL" id="NOU49871.1"/>
    </source>
</evidence>
<evidence type="ECO:0000313" key="2">
    <source>
        <dbReference type="Proteomes" id="UP000586305"/>
    </source>
</evidence>
<gene>
    <name evidence="1" type="ORF">HG263_04890</name>
</gene>
<organism evidence="1 2">
    <name type="scientific">Pseudoalteromonas caenipelagi</name>
    <dbReference type="NCBI Taxonomy" id="2726988"/>
    <lineage>
        <taxon>Bacteria</taxon>
        <taxon>Pseudomonadati</taxon>
        <taxon>Pseudomonadota</taxon>
        <taxon>Gammaproteobacteria</taxon>
        <taxon>Alteromonadales</taxon>
        <taxon>Pseudoalteromonadaceae</taxon>
        <taxon>Pseudoalteromonas</taxon>
    </lineage>
</organism>
<proteinExistence type="predicted"/>
<dbReference type="EMBL" id="JABBPG010000002">
    <property type="protein sequence ID" value="NOU49871.1"/>
    <property type="molecule type" value="Genomic_DNA"/>
</dbReference>
<dbReference type="AlphaFoldDB" id="A0A849VDU5"/>